<dbReference type="Pfam" id="PF07703">
    <property type="entry name" value="A2M_BRD"/>
    <property type="match status" value="1"/>
</dbReference>
<dbReference type="InterPro" id="IPR032812">
    <property type="entry name" value="SbsA_Ig"/>
</dbReference>
<evidence type="ECO:0000313" key="5">
    <source>
        <dbReference type="Proteomes" id="UP000002508"/>
    </source>
</evidence>
<dbReference type="SMART" id="SM01360">
    <property type="entry name" value="A2M"/>
    <property type="match status" value="1"/>
</dbReference>
<evidence type="ECO:0000259" key="2">
    <source>
        <dbReference type="SMART" id="SM01359"/>
    </source>
</evidence>
<dbReference type="InterPro" id="IPR051802">
    <property type="entry name" value="YfhM-like"/>
</dbReference>
<protein>
    <submittedName>
        <fullName evidence="4">Alpha-2-macroglobulin domain protein</fullName>
    </submittedName>
</protein>
<name>B8G506_CHLAD</name>
<dbReference type="Gene3D" id="1.50.10.20">
    <property type="match status" value="1"/>
</dbReference>
<dbReference type="InterPro" id="IPR008930">
    <property type="entry name" value="Terpenoid_cyclase/PrenylTrfase"/>
</dbReference>
<dbReference type="EMBL" id="CP001337">
    <property type="protein sequence ID" value="ACL23639.1"/>
    <property type="molecule type" value="Genomic_DNA"/>
</dbReference>
<dbReference type="Pfam" id="PF13205">
    <property type="entry name" value="Big_5"/>
    <property type="match status" value="3"/>
</dbReference>
<feature type="domain" description="Alpha-2-macroglobulin bait region" evidence="2">
    <location>
        <begin position="949"/>
        <end position="1070"/>
    </location>
</feature>
<dbReference type="STRING" id="326427.Cagg_0715"/>
<reference evidence="4" key="1">
    <citation type="submission" date="2008-12" db="EMBL/GenBank/DDBJ databases">
        <title>Complete sequence of Chloroflexus aggregans DSM 9485.</title>
        <authorList>
            <consortium name="US DOE Joint Genome Institute"/>
            <person name="Lucas S."/>
            <person name="Copeland A."/>
            <person name="Lapidus A."/>
            <person name="Glavina del Rio T."/>
            <person name="Dalin E."/>
            <person name="Tice H."/>
            <person name="Pitluck S."/>
            <person name="Foster B."/>
            <person name="Larimer F."/>
            <person name="Land M."/>
            <person name="Hauser L."/>
            <person name="Kyrpides N."/>
            <person name="Mikhailova N."/>
            <person name="Bryant D."/>
            <person name="Richardson P."/>
        </authorList>
    </citation>
    <scope>NUCLEOTIDE SEQUENCE</scope>
    <source>
        <strain evidence="4">DSM 9485</strain>
    </source>
</reference>
<proteinExistence type="predicted"/>
<dbReference type="PANTHER" id="PTHR40094">
    <property type="entry name" value="ALPHA-2-MACROGLOBULIN HOMOLOG"/>
    <property type="match status" value="1"/>
</dbReference>
<dbReference type="Gene3D" id="2.60.40.3710">
    <property type="match status" value="3"/>
</dbReference>
<dbReference type="SUPFAM" id="SSF48239">
    <property type="entry name" value="Terpenoid cyclases/Protein prenyltransferases"/>
    <property type="match status" value="1"/>
</dbReference>
<evidence type="ECO:0000256" key="1">
    <source>
        <dbReference type="ARBA" id="ARBA00022729"/>
    </source>
</evidence>
<evidence type="ECO:0000313" key="4">
    <source>
        <dbReference type="EMBL" id="ACL23639.1"/>
    </source>
</evidence>
<dbReference type="GO" id="GO:0004866">
    <property type="term" value="F:endopeptidase inhibitor activity"/>
    <property type="evidence" value="ECO:0007669"/>
    <property type="project" value="InterPro"/>
</dbReference>
<dbReference type="SMART" id="SM01359">
    <property type="entry name" value="A2M_N_2"/>
    <property type="match status" value="1"/>
</dbReference>
<accession>B8G506</accession>
<dbReference type="PANTHER" id="PTHR40094:SF1">
    <property type="entry name" value="UBIQUITIN DOMAIN-CONTAINING PROTEIN"/>
    <property type="match status" value="1"/>
</dbReference>
<evidence type="ECO:0000259" key="3">
    <source>
        <dbReference type="SMART" id="SM01360"/>
    </source>
</evidence>
<feature type="domain" description="Alpha-2-macroglobulin" evidence="3">
    <location>
        <begin position="1096"/>
        <end position="1189"/>
    </location>
</feature>
<sequence>MLFGVVVSLLGGLAIRWFAPALPWAETPTVQLRDPLPQSQVVPPRSTITLVFSTPMNPFTVVRALRIDPPIAGKLEWSEDRRSVRLIPDQPLQPATTYRVQVMTNAQSQWWRPLARSLDVEFTTAAQPTVTAALAPQSRTAPIALIFSRPMVDPDTIGQPASLEQIRISPPLQLNGEWLDRQTLLLQPATAFTAITTYTLTLDANLRDARGIELGQPFQWQFTTPWPILLEQTPLPDEQWVNPQQPLTLVFDAPIDTRLLSSALTITPAVSGNFSSFTDGDRYITIFTPHNGWSPGQTYQIRLQPDPSGEPVAAWRFTVEPEPLLIASFPGQGQTLAPGQAIRLIFSTPMDEAELRAGLRIDPPVVKLELEVDENRITLQPLLQASTTYTITIAAGTRDRSGVPLAHDVSLTIRTASASPQLQVIGEIVLSFPANVQPVVTIERMNLSVIDGQLYQLDPSTLIRALSLRPNEWASFVPERYGQPLVRAWRELLNDPADTLVRSLLPITANSAGDPLPPGAYYLRMTASAGLRADRLLLISSLNLSLLVNNDELLLWVTTGGTGTPAGNIPLTVYTGETVLARGTSDDQGLWRVPLTGLSTGNSSSPLPIIALAEGNGLTLARAELTTTQPRVQALLAPDRLSYRPGGVVRINGVARAQQPDGRLMLPTSGNCTIQLDGPNLNDQPPAVDCTVSNTGIVSGSLQLNARTTPGPYTATVVIGDSVYRLPIRVRGPSTGTAVRIMPARPAGLAVDVTRAGLPVSGATISWTLRLETLSVAELDGVNGVVIGGVSENQASATTDASGRAMINLPADENLLRPLRYQLALTVLLPDGEQLSRETEGVITPRSPRLVLDAPAIVERNERATITMWLRTADGAAIGNTLVELEVRRNPTDPPLIVRRVRTNNDGQTSAELVPLAPGRYELTARAGTALSRHSLWVAGFGLSTAEPQIIPDRSSYTVGETARVLITGPAGGRTLLLVIGQGATAQTIITAAQPGTVLDIPISADLAPITLLTALIDDGVRHWMTSTTISIDPPPPPELNISQPDVLPGATVTFTVTAATDTLLVVLSLLHSPPVDLTPWNQPLAPLTRAPGQQTGLDGIILPASIQSHQNQHTISVTMPNQLGRWRLSVIAVYPNGIATIAGALLDTNQPIEAIAIPLPAPRPPDTVTATLILRNLSGQDRTVRSRLWLSDGILLDPLEQTTTVPAGATVPIAWRLQPQPNANLVGLRYEVIDTISLPPIEYAIPVWRDPPLPTTDQTYVATDPITITLPDGNNEVVIAASVRAALADQAQRLLQTTPPTAETLAAAIVIGRELERTATTTAEADRWRTAIENVLPPLRSLRNPDGGWGWWPNTASDPFITAFVLEAIGRLPSPSAERRELSEPALSYLRRTRLTQPADAQAYINYVMSLYGANPTPPTLPTGAGPAGRAFTALQLPNERDTLLNPLRVSASSRLPWAGAEGLPPSTLAVSASVIQALAQDRPSDPRLTHWRTTLMRTWQIDGRSTPYEAARVALALNTTLLAEDGEVQVFHNDTLITDRPLGDVARFRFNGGTLRIEPAQTAALITVRSPASPTQPNNVRARLQYLTNTNSLTVDRPVQIELIVITTQPLFRLDVAVPLPAGLTPLAVDAGTELTVQQIDRERRQVRLGGVRLARGVYRILITAQTTATGSFTVPSAFISMPGSDLAPVVAEWQTMIAITPKIDE</sequence>
<dbReference type="eggNOG" id="COG2373">
    <property type="taxonomic scope" value="Bacteria"/>
</dbReference>
<dbReference type="InterPro" id="IPR011625">
    <property type="entry name" value="A2M_N_BRD"/>
</dbReference>
<dbReference type="InterPro" id="IPR001599">
    <property type="entry name" value="Macroglobln_a2"/>
</dbReference>
<keyword evidence="5" id="KW-1185">Reference proteome</keyword>
<keyword evidence="1" id="KW-0732">Signal</keyword>
<organism evidence="4 5">
    <name type="scientific">Chloroflexus aggregans (strain MD-66 / DSM 9485)</name>
    <dbReference type="NCBI Taxonomy" id="326427"/>
    <lineage>
        <taxon>Bacteria</taxon>
        <taxon>Bacillati</taxon>
        <taxon>Chloroflexota</taxon>
        <taxon>Chloroflexia</taxon>
        <taxon>Chloroflexales</taxon>
        <taxon>Chloroflexineae</taxon>
        <taxon>Chloroflexaceae</taxon>
        <taxon>Chloroflexus</taxon>
    </lineage>
</organism>
<dbReference type="HOGENOM" id="CLU_240655_0_0_0"/>
<dbReference type="Proteomes" id="UP000002508">
    <property type="component" value="Chromosome"/>
</dbReference>
<dbReference type="KEGG" id="cag:Cagg_0715"/>
<gene>
    <name evidence="4" type="ordered locus">Cagg_0715</name>
</gene>